<reference evidence="1 2" key="1">
    <citation type="submission" date="2021-03" db="EMBL/GenBank/DDBJ databases">
        <title>Sequencing the genomes of 1000 actinobacteria strains.</title>
        <authorList>
            <person name="Klenk H.-P."/>
        </authorList>
    </citation>
    <scope>NUCLEOTIDE SEQUENCE [LARGE SCALE GENOMIC DNA]</scope>
    <source>
        <strain evidence="1 2">DSM 46670</strain>
    </source>
</reference>
<protein>
    <submittedName>
        <fullName evidence="1">Uncharacterized protein</fullName>
    </submittedName>
</protein>
<evidence type="ECO:0000313" key="2">
    <source>
        <dbReference type="Proteomes" id="UP001519332"/>
    </source>
</evidence>
<organism evidence="1 2">
    <name type="scientific">Kibdelosporangium banguiense</name>
    <dbReference type="NCBI Taxonomy" id="1365924"/>
    <lineage>
        <taxon>Bacteria</taxon>
        <taxon>Bacillati</taxon>
        <taxon>Actinomycetota</taxon>
        <taxon>Actinomycetes</taxon>
        <taxon>Pseudonocardiales</taxon>
        <taxon>Pseudonocardiaceae</taxon>
        <taxon>Kibdelosporangium</taxon>
    </lineage>
</organism>
<comment type="caution">
    <text evidence="1">The sequence shown here is derived from an EMBL/GenBank/DDBJ whole genome shotgun (WGS) entry which is preliminary data.</text>
</comment>
<sequence length="69" mass="7363">MKNAYAISEISIHGGCGDNVSYPHHRPAAWDTPAGPPDGAARRADLAGNWEVVTVTKPDRVWGPGHTVM</sequence>
<gene>
    <name evidence="1" type="ORF">JOF56_010033</name>
</gene>
<dbReference type="Proteomes" id="UP001519332">
    <property type="component" value="Unassembled WGS sequence"/>
</dbReference>
<evidence type="ECO:0000313" key="1">
    <source>
        <dbReference type="EMBL" id="MBP2329648.1"/>
    </source>
</evidence>
<dbReference type="EMBL" id="JAGINW010000001">
    <property type="protein sequence ID" value="MBP2329648.1"/>
    <property type="molecule type" value="Genomic_DNA"/>
</dbReference>
<proteinExistence type="predicted"/>
<keyword evidence="2" id="KW-1185">Reference proteome</keyword>
<name>A0ABS4U085_9PSEU</name>
<accession>A0ABS4U085</accession>